<dbReference type="OrthoDB" id="2101473at2759"/>
<dbReference type="InterPro" id="IPR007396">
    <property type="entry name" value="TR_PAI2-type"/>
</dbReference>
<sequence>MEGAEKAWDVGEAPESYVKLLKKGIIGVEIEIRSIGGKHKMSQELSERDRKGVIDRFTKIGTDEALKLASIVKERGELKDLKKG</sequence>
<evidence type="ECO:0000313" key="2">
    <source>
        <dbReference type="Proteomes" id="UP000701801"/>
    </source>
</evidence>
<name>A0A9N9LJ91_9HELO</name>
<proteinExistence type="predicted"/>
<evidence type="ECO:0000313" key="1">
    <source>
        <dbReference type="EMBL" id="CAG8973552.1"/>
    </source>
</evidence>
<organism evidence="1 2">
    <name type="scientific">Hymenoscyphus albidus</name>
    <dbReference type="NCBI Taxonomy" id="595503"/>
    <lineage>
        <taxon>Eukaryota</taxon>
        <taxon>Fungi</taxon>
        <taxon>Dikarya</taxon>
        <taxon>Ascomycota</taxon>
        <taxon>Pezizomycotina</taxon>
        <taxon>Leotiomycetes</taxon>
        <taxon>Helotiales</taxon>
        <taxon>Helotiaceae</taxon>
        <taxon>Hymenoscyphus</taxon>
    </lineage>
</organism>
<dbReference type="InterPro" id="IPR012349">
    <property type="entry name" value="Split_barrel_FMN-bd"/>
</dbReference>
<dbReference type="Gene3D" id="2.30.110.10">
    <property type="entry name" value="Electron Transport, Fmn-binding Protein, Chain A"/>
    <property type="match status" value="1"/>
</dbReference>
<comment type="caution">
    <text evidence="1">The sequence shown here is derived from an EMBL/GenBank/DDBJ whole genome shotgun (WGS) entry which is preliminary data.</text>
</comment>
<dbReference type="Proteomes" id="UP000701801">
    <property type="component" value="Unassembled WGS sequence"/>
</dbReference>
<keyword evidence="2" id="KW-1185">Reference proteome</keyword>
<dbReference type="PANTHER" id="PTHR35802:SF1">
    <property type="entry name" value="PROTEASE SYNTHASE AND SPORULATION PROTEIN PAI 2"/>
    <property type="match status" value="1"/>
</dbReference>
<protein>
    <submittedName>
        <fullName evidence="1">Uncharacterized protein</fullName>
    </submittedName>
</protein>
<dbReference type="EMBL" id="CAJVRM010000072">
    <property type="protein sequence ID" value="CAG8973552.1"/>
    <property type="molecule type" value="Genomic_DNA"/>
</dbReference>
<gene>
    <name evidence="1" type="ORF">HYALB_00002878</name>
</gene>
<dbReference type="AlphaFoldDB" id="A0A9N9LJ91"/>
<dbReference type="PANTHER" id="PTHR35802">
    <property type="entry name" value="PROTEASE SYNTHASE AND SPORULATION PROTEIN PAI 2"/>
    <property type="match status" value="1"/>
</dbReference>
<reference evidence="1" key="1">
    <citation type="submission" date="2021-07" db="EMBL/GenBank/DDBJ databases">
        <authorList>
            <person name="Durling M."/>
        </authorList>
    </citation>
    <scope>NUCLEOTIDE SEQUENCE</scope>
</reference>
<accession>A0A9N9LJ91</accession>